<dbReference type="Proteomes" id="UP000248066">
    <property type="component" value="Unassembled WGS sequence"/>
</dbReference>
<dbReference type="AlphaFoldDB" id="A0A2W0HDP0"/>
<dbReference type="EMBL" id="PDOF01000001">
    <property type="protein sequence ID" value="PYZ99026.1"/>
    <property type="molecule type" value="Genomic_DNA"/>
</dbReference>
<dbReference type="Gene3D" id="3.60.15.10">
    <property type="entry name" value="Ribonuclease Z/Hydroxyacylglutathione hydrolase-like"/>
    <property type="match status" value="1"/>
</dbReference>
<keyword evidence="3" id="KW-1185">Reference proteome</keyword>
<evidence type="ECO:0000313" key="2">
    <source>
        <dbReference type="EMBL" id="PYZ99026.1"/>
    </source>
</evidence>
<dbReference type="PANTHER" id="PTHR11203:SF37">
    <property type="entry name" value="INTEGRATOR COMPLEX SUBUNIT 11"/>
    <property type="match status" value="1"/>
</dbReference>
<dbReference type="InterPro" id="IPR036866">
    <property type="entry name" value="RibonucZ/Hydroxyglut_hydro"/>
</dbReference>
<proteinExistence type="predicted"/>
<name>A0A2W0HDP0_9BACI</name>
<dbReference type="GO" id="GO:0004521">
    <property type="term" value="F:RNA endonuclease activity"/>
    <property type="evidence" value="ECO:0007669"/>
    <property type="project" value="TreeGrafter"/>
</dbReference>
<accession>A0A2W0HDP0</accession>
<evidence type="ECO:0000259" key="1">
    <source>
        <dbReference type="SMART" id="SM00849"/>
    </source>
</evidence>
<dbReference type="SUPFAM" id="SSF56281">
    <property type="entry name" value="Metallo-hydrolase/oxidoreductase"/>
    <property type="match status" value="1"/>
</dbReference>
<dbReference type="InterPro" id="IPR050698">
    <property type="entry name" value="MBL"/>
</dbReference>
<reference evidence="2 3" key="1">
    <citation type="submission" date="2017-10" db="EMBL/GenBank/DDBJ databases">
        <title>Bacillus sp. nov., a halophilic bacterium isolated from a Yangshapao Lake.</title>
        <authorList>
            <person name="Wang H."/>
        </authorList>
    </citation>
    <scope>NUCLEOTIDE SEQUENCE [LARGE SCALE GENOMIC DNA]</scope>
    <source>
        <strain evidence="2 3">YSP-3</strain>
    </source>
</reference>
<evidence type="ECO:0000313" key="3">
    <source>
        <dbReference type="Proteomes" id="UP000248066"/>
    </source>
</evidence>
<comment type="caution">
    <text evidence="2">The sequence shown here is derived from an EMBL/GenBank/DDBJ whole genome shotgun (WGS) entry which is preliminary data.</text>
</comment>
<dbReference type="InterPro" id="IPR001279">
    <property type="entry name" value="Metallo-B-lactamas"/>
</dbReference>
<dbReference type="SMART" id="SM00849">
    <property type="entry name" value="Lactamase_B"/>
    <property type="match status" value="1"/>
</dbReference>
<organism evidence="2 3">
    <name type="scientific">Alteribacter lacisalsi</name>
    <dbReference type="NCBI Taxonomy" id="2045244"/>
    <lineage>
        <taxon>Bacteria</taxon>
        <taxon>Bacillati</taxon>
        <taxon>Bacillota</taxon>
        <taxon>Bacilli</taxon>
        <taxon>Bacillales</taxon>
        <taxon>Bacillaceae</taxon>
        <taxon>Alteribacter</taxon>
    </lineage>
</organism>
<feature type="domain" description="Metallo-beta-lactamase" evidence="1">
    <location>
        <begin position="16"/>
        <end position="214"/>
    </location>
</feature>
<dbReference type="PANTHER" id="PTHR11203">
    <property type="entry name" value="CLEAVAGE AND POLYADENYLATION SPECIFICITY FACTOR FAMILY MEMBER"/>
    <property type="match status" value="1"/>
</dbReference>
<protein>
    <recommendedName>
        <fullName evidence="1">Metallo-beta-lactamase domain-containing protein</fullName>
    </recommendedName>
</protein>
<sequence>MMSMKVTFLGGAGEYGRSSFLLEYSQGTVMVDCGVMKKDVPMKEKYPLLRQRDARKIDAVFVTHSHEDHTLALPWLSRLGYRGPVFATGQTIKQTKRYISSWRKNQRNIPYSPADERRLAFVKLPDYRTNEWLRFNDHLTFKYGRSGHTAGSVWFAFHADSQTVFFSGDCSLESTLLSYEWPKIQQVDLAVMDGAYGDFDADQAELLGEAAAAVAVAASSGEQVLFQVPSVGKSQELLAACAKQHIPLYADSGVSKGCEELAESPDWLNGEDTRTFFRRIARPGSPVTKVQKPSDVQPGSAGFFTAETLLAHKERLTGKNVHLFSAGPEDEELKNFACQASIPYTKFKLKVHPGLRENQRLVSMLRPVRTVFTHGTPENVQRLIGKMPGCSEYVACSCGDTVDVKADLGEKQALRGKSK</sequence>
<dbReference type="Pfam" id="PF00753">
    <property type="entry name" value="Lactamase_B"/>
    <property type="match status" value="1"/>
</dbReference>
<gene>
    <name evidence="2" type="ORF">CR205_10830</name>
</gene>